<dbReference type="PANTHER" id="PTHR30455">
    <property type="entry name" value="TRANSCRIPTIONAL REPRESSOR NRDR"/>
    <property type="match status" value="1"/>
</dbReference>
<dbReference type="InterPro" id="IPR005144">
    <property type="entry name" value="ATP-cone_dom"/>
</dbReference>
<sequence length="151" mass="17648">MKCPFCGNADSKVMDSRPIEDGTIIRRRRECPSCKKRFTTYERVDEMPLTVIKRNGTREVFDPHKIINGLLKACEKRPISIDTIQNIASDIEKELNNAMIQEIESREIGEMVMERLKELDAVAYVRFASVYRQFKDIDSYIDEIEKLKNKK</sequence>
<dbReference type="GO" id="GO:0003677">
    <property type="term" value="F:DNA binding"/>
    <property type="evidence" value="ECO:0007669"/>
    <property type="project" value="UniProtKB-KW"/>
</dbReference>
<dbReference type="Proteomes" id="UP000062160">
    <property type="component" value="Unassembled WGS sequence"/>
</dbReference>
<comment type="similarity">
    <text evidence="8">Belongs to the NrdR family.</text>
</comment>
<comment type="function">
    <text evidence="8">Negatively regulates transcription of bacterial ribonucleotide reductase nrd genes and operons by binding to NrdR-boxes.</text>
</comment>
<keyword evidence="1 8" id="KW-0678">Repressor</keyword>
<keyword evidence="6 8" id="KW-0238">DNA-binding</keyword>
<evidence type="ECO:0000313" key="11">
    <source>
        <dbReference type="Proteomes" id="UP000062160"/>
    </source>
</evidence>
<dbReference type="OrthoDB" id="9807461at2"/>
<dbReference type="STRING" id="224999.GCA_001485475_01519"/>
<protein>
    <recommendedName>
        <fullName evidence="8">Transcriptional repressor NrdR</fullName>
    </recommendedName>
</protein>
<dbReference type="InterPro" id="IPR055173">
    <property type="entry name" value="NrdR-like_N"/>
</dbReference>
<keyword evidence="2 8" id="KW-0547">Nucleotide-binding</keyword>
<dbReference type="Pfam" id="PF03477">
    <property type="entry name" value="ATP-cone"/>
    <property type="match status" value="1"/>
</dbReference>
<keyword evidence="5 8" id="KW-0805">Transcription regulation</keyword>
<proteinExistence type="inferred from homology"/>
<evidence type="ECO:0000313" key="10">
    <source>
        <dbReference type="EMBL" id="GAQ25490.1"/>
    </source>
</evidence>
<evidence type="ECO:0000256" key="7">
    <source>
        <dbReference type="ARBA" id="ARBA00023163"/>
    </source>
</evidence>
<evidence type="ECO:0000259" key="9">
    <source>
        <dbReference type="PROSITE" id="PS51161"/>
    </source>
</evidence>
<evidence type="ECO:0000256" key="6">
    <source>
        <dbReference type="ARBA" id="ARBA00023125"/>
    </source>
</evidence>
<dbReference type="PROSITE" id="PS51161">
    <property type="entry name" value="ATP_CONE"/>
    <property type="match status" value="1"/>
</dbReference>
<gene>
    <name evidence="8" type="primary">nrdR</name>
    <name evidence="10" type="ORF">TSYNT_815</name>
</gene>
<reference evidence="10" key="1">
    <citation type="journal article" date="2016" name="Genome Announc.">
        <title>Draft Genome Sequence of the Syntrophic Lactate-Degrading Bacterium Tepidanaerobacter syntrophicus JLT.</title>
        <authorList>
            <person name="Matsuura N."/>
            <person name="Ohashi A."/>
            <person name="Tourlousse D.M."/>
            <person name="Sekiguchi Y."/>
        </authorList>
    </citation>
    <scope>NUCLEOTIDE SEQUENCE [LARGE SCALE GENOMIC DNA]</scope>
    <source>
        <strain evidence="10">JL</strain>
    </source>
</reference>
<dbReference type="HAMAP" id="MF_00440">
    <property type="entry name" value="NrdR"/>
    <property type="match status" value="1"/>
</dbReference>
<dbReference type="GO" id="GO:0008270">
    <property type="term" value="F:zinc ion binding"/>
    <property type="evidence" value="ECO:0007669"/>
    <property type="project" value="UniProtKB-UniRule"/>
</dbReference>
<keyword evidence="3 8" id="KW-0862">Zinc</keyword>
<dbReference type="EMBL" id="DF977002">
    <property type="protein sequence ID" value="GAQ25490.1"/>
    <property type="molecule type" value="Genomic_DNA"/>
</dbReference>
<evidence type="ECO:0000256" key="3">
    <source>
        <dbReference type="ARBA" id="ARBA00022833"/>
    </source>
</evidence>
<dbReference type="GO" id="GO:0045892">
    <property type="term" value="P:negative regulation of DNA-templated transcription"/>
    <property type="evidence" value="ECO:0007669"/>
    <property type="project" value="UniProtKB-UniRule"/>
</dbReference>
<keyword evidence="7 8" id="KW-0804">Transcription</keyword>
<dbReference type="GO" id="GO:0005524">
    <property type="term" value="F:ATP binding"/>
    <property type="evidence" value="ECO:0007669"/>
    <property type="project" value="UniProtKB-UniRule"/>
</dbReference>
<dbReference type="AlphaFoldDB" id="A0A0U9HF83"/>
<keyword evidence="4 8" id="KW-0067">ATP-binding</keyword>
<feature type="domain" description="ATP-cone" evidence="9">
    <location>
        <begin position="49"/>
        <end position="139"/>
    </location>
</feature>
<evidence type="ECO:0000256" key="8">
    <source>
        <dbReference type="HAMAP-Rule" id="MF_00440"/>
    </source>
</evidence>
<name>A0A0U9HF83_9FIRM</name>
<dbReference type="InterPro" id="IPR003796">
    <property type="entry name" value="RNR_NrdR-like"/>
</dbReference>
<accession>A0A0U9HF83</accession>
<comment type="cofactor">
    <cofactor evidence="8">
        <name>Zn(2+)</name>
        <dbReference type="ChEBI" id="CHEBI:29105"/>
    </cofactor>
    <text evidence="8">Binds 1 zinc ion.</text>
</comment>
<keyword evidence="11" id="KW-1185">Reference proteome</keyword>
<dbReference type="RefSeq" id="WP_059032911.1">
    <property type="nucleotide sequence ID" value="NZ_BSDN01000001.1"/>
</dbReference>
<evidence type="ECO:0000256" key="2">
    <source>
        <dbReference type="ARBA" id="ARBA00022741"/>
    </source>
</evidence>
<dbReference type="NCBIfam" id="TIGR00244">
    <property type="entry name" value="transcriptional regulator NrdR"/>
    <property type="match status" value="1"/>
</dbReference>
<organism evidence="10">
    <name type="scientific">Tepidanaerobacter syntrophicus</name>
    <dbReference type="NCBI Taxonomy" id="224999"/>
    <lineage>
        <taxon>Bacteria</taxon>
        <taxon>Bacillati</taxon>
        <taxon>Bacillota</taxon>
        <taxon>Clostridia</taxon>
        <taxon>Thermosediminibacterales</taxon>
        <taxon>Tepidanaerobacteraceae</taxon>
        <taxon>Tepidanaerobacter</taxon>
    </lineage>
</organism>
<feature type="zinc finger region" evidence="8">
    <location>
        <begin position="3"/>
        <end position="34"/>
    </location>
</feature>
<dbReference type="Pfam" id="PF22811">
    <property type="entry name" value="Zn_ribbon_NrdR"/>
    <property type="match status" value="1"/>
</dbReference>
<evidence type="ECO:0000256" key="1">
    <source>
        <dbReference type="ARBA" id="ARBA00022491"/>
    </source>
</evidence>
<keyword evidence="8" id="KW-0479">Metal-binding</keyword>
<evidence type="ECO:0000256" key="5">
    <source>
        <dbReference type="ARBA" id="ARBA00023015"/>
    </source>
</evidence>
<dbReference type="PANTHER" id="PTHR30455:SF2">
    <property type="entry name" value="TRANSCRIPTIONAL REPRESSOR NRDR"/>
    <property type="match status" value="1"/>
</dbReference>
<evidence type="ECO:0000256" key="4">
    <source>
        <dbReference type="ARBA" id="ARBA00022840"/>
    </source>
</evidence>
<keyword evidence="8" id="KW-0863">Zinc-finger</keyword>